<protein>
    <submittedName>
        <fullName evidence="4">Cytochrome c oxidase assembly protein COX16 homolog, mitochondrial</fullName>
    </submittedName>
</protein>
<reference evidence="2 3" key="1">
    <citation type="journal article" date="2013" name="Nature">
        <title>The genomes of four tapeworm species reveal adaptations to parasitism.</title>
        <authorList>
            <person name="Tsai I.J."/>
            <person name="Zarowiecki M."/>
            <person name="Holroyd N."/>
            <person name="Garciarrubio A."/>
            <person name="Sanchez-Flores A."/>
            <person name="Brooks K.L."/>
            <person name="Tracey A."/>
            <person name="Bobes R.J."/>
            <person name="Fragoso G."/>
            <person name="Sciutto E."/>
            <person name="Aslett M."/>
            <person name="Beasley H."/>
            <person name="Bennett H.M."/>
            <person name="Cai J."/>
            <person name="Camicia F."/>
            <person name="Clark R."/>
            <person name="Cucher M."/>
            <person name="De Silva N."/>
            <person name="Day T.A."/>
            <person name="Deplazes P."/>
            <person name="Estrada K."/>
            <person name="Fernandez C."/>
            <person name="Holland P.W."/>
            <person name="Hou J."/>
            <person name="Hu S."/>
            <person name="Huckvale T."/>
            <person name="Hung S.S."/>
            <person name="Kamenetzky L."/>
            <person name="Keane J.A."/>
            <person name="Kiss F."/>
            <person name="Koziol U."/>
            <person name="Lambert O."/>
            <person name="Liu K."/>
            <person name="Luo X."/>
            <person name="Luo Y."/>
            <person name="Macchiaroli N."/>
            <person name="Nichol S."/>
            <person name="Paps J."/>
            <person name="Parkinson J."/>
            <person name="Pouchkina-Stantcheva N."/>
            <person name="Riddiford N."/>
            <person name="Rosenzvit M."/>
            <person name="Salinas G."/>
            <person name="Wasmuth J.D."/>
            <person name="Zamanian M."/>
            <person name="Zheng Y."/>
            <person name="Cai X."/>
            <person name="Soberon X."/>
            <person name="Olson P.D."/>
            <person name="Laclette J.P."/>
            <person name="Brehm K."/>
            <person name="Berriman M."/>
            <person name="Garciarrubio A."/>
            <person name="Bobes R.J."/>
            <person name="Fragoso G."/>
            <person name="Sanchez-Flores A."/>
            <person name="Estrada K."/>
            <person name="Cevallos M.A."/>
            <person name="Morett E."/>
            <person name="Gonzalez V."/>
            <person name="Portillo T."/>
            <person name="Ochoa-Leyva A."/>
            <person name="Jose M.V."/>
            <person name="Sciutto E."/>
            <person name="Landa A."/>
            <person name="Jimenez L."/>
            <person name="Valdes V."/>
            <person name="Carrero J.C."/>
            <person name="Larralde C."/>
            <person name="Morales-Montor J."/>
            <person name="Limon-Lason J."/>
            <person name="Soberon X."/>
            <person name="Laclette J.P."/>
        </authorList>
    </citation>
    <scope>NUCLEOTIDE SEQUENCE [LARGE SCALE GENOMIC DNA]</scope>
</reference>
<evidence type="ECO:0000313" key="3">
    <source>
        <dbReference type="Proteomes" id="UP000492820"/>
    </source>
</evidence>
<name>A0A068W8X9_ECHGR</name>
<reference evidence="2" key="2">
    <citation type="submission" date="2014-06" db="EMBL/GenBank/DDBJ databases">
        <authorList>
            <person name="Aslett M."/>
        </authorList>
    </citation>
    <scope>NUCLEOTIDE SEQUENCE</scope>
</reference>
<feature type="transmembrane region" description="Helical" evidence="1">
    <location>
        <begin position="21"/>
        <end position="40"/>
    </location>
</feature>
<reference evidence="4" key="3">
    <citation type="submission" date="2020-10" db="UniProtKB">
        <authorList>
            <consortium name="WormBaseParasite"/>
        </authorList>
    </citation>
    <scope>IDENTIFICATION</scope>
</reference>
<evidence type="ECO:0000313" key="2">
    <source>
        <dbReference type="EMBL" id="CDS16478.1"/>
    </source>
</evidence>
<keyword evidence="1" id="KW-1133">Transmembrane helix</keyword>
<evidence type="ECO:0000256" key="1">
    <source>
        <dbReference type="SAM" id="Phobius"/>
    </source>
</evidence>
<keyword evidence="1" id="KW-0812">Transmembrane</keyword>
<dbReference type="WBParaSite" id="EgrG_000890000">
    <property type="protein sequence ID" value="EgrG_000890000"/>
    <property type="gene ID" value="EgrG_000890000"/>
</dbReference>
<dbReference type="Proteomes" id="UP000492820">
    <property type="component" value="Unassembled WGS sequence"/>
</dbReference>
<dbReference type="EMBL" id="LK028576">
    <property type="protein sequence ID" value="CDS16478.1"/>
    <property type="molecule type" value="Genomic_DNA"/>
</dbReference>
<gene>
    <name evidence="2" type="ORF">EgrG_000890000</name>
</gene>
<accession>A0A068W8X9</accession>
<evidence type="ECO:0000313" key="4">
    <source>
        <dbReference type="WBParaSite" id="EgrG_000890000"/>
    </source>
</evidence>
<dbReference type="OrthoDB" id="7887808at2759"/>
<proteinExistence type="predicted"/>
<sequence>MPGHPRAYRPSLSSRIRDISFKSFVLLSFFGGVGLTGYILCKLGKHYLFGNRIYKLQRKEYAEALLEKEKREKELGLRD</sequence>
<organism evidence="2">
    <name type="scientific">Echinococcus granulosus</name>
    <name type="common">Hydatid tapeworm</name>
    <dbReference type="NCBI Taxonomy" id="6210"/>
    <lineage>
        <taxon>Eukaryota</taxon>
        <taxon>Metazoa</taxon>
        <taxon>Spiralia</taxon>
        <taxon>Lophotrochozoa</taxon>
        <taxon>Platyhelminthes</taxon>
        <taxon>Cestoda</taxon>
        <taxon>Eucestoda</taxon>
        <taxon>Cyclophyllidea</taxon>
        <taxon>Taeniidae</taxon>
        <taxon>Echinococcus</taxon>
        <taxon>Echinococcus granulosus group</taxon>
    </lineage>
</organism>
<keyword evidence="1" id="KW-0472">Membrane</keyword>
<dbReference type="AlphaFoldDB" id="A0A068W8X9"/>